<evidence type="ECO:0000313" key="1">
    <source>
        <dbReference type="EMBL" id="GBP38030.1"/>
    </source>
</evidence>
<comment type="caution">
    <text evidence="1">The sequence shown here is derived from an EMBL/GenBank/DDBJ whole genome shotgun (WGS) entry which is preliminary data.</text>
</comment>
<proteinExistence type="predicted"/>
<accession>A0A4C1VHF0</accession>
<evidence type="ECO:0000313" key="2">
    <source>
        <dbReference type="Proteomes" id="UP000299102"/>
    </source>
</evidence>
<protein>
    <submittedName>
        <fullName evidence="1">Uncharacterized protein</fullName>
    </submittedName>
</protein>
<dbReference type="Proteomes" id="UP000299102">
    <property type="component" value="Unassembled WGS sequence"/>
</dbReference>
<name>A0A4C1VHF0_EUMVA</name>
<keyword evidence="2" id="KW-1185">Reference proteome</keyword>
<gene>
    <name evidence="1" type="ORF">EVAR_95155_1</name>
</gene>
<organism evidence="1 2">
    <name type="scientific">Eumeta variegata</name>
    <name type="common">Bagworm moth</name>
    <name type="synonym">Eumeta japonica</name>
    <dbReference type="NCBI Taxonomy" id="151549"/>
    <lineage>
        <taxon>Eukaryota</taxon>
        <taxon>Metazoa</taxon>
        <taxon>Ecdysozoa</taxon>
        <taxon>Arthropoda</taxon>
        <taxon>Hexapoda</taxon>
        <taxon>Insecta</taxon>
        <taxon>Pterygota</taxon>
        <taxon>Neoptera</taxon>
        <taxon>Endopterygota</taxon>
        <taxon>Lepidoptera</taxon>
        <taxon>Glossata</taxon>
        <taxon>Ditrysia</taxon>
        <taxon>Tineoidea</taxon>
        <taxon>Psychidae</taxon>
        <taxon>Oiketicinae</taxon>
        <taxon>Eumeta</taxon>
    </lineage>
</organism>
<sequence length="111" mass="12296">MSLFVNSTRFEAFCKKIFSFSNLEFVDLGPSPQCPYGTALLITALSKKRIKINTCPSWMDMANRTGIEIKRFGPVLTLDHDLGFDSTPRAADNIDSATVKASDLDEARSKC</sequence>
<dbReference type="AlphaFoldDB" id="A0A4C1VHF0"/>
<reference evidence="1 2" key="1">
    <citation type="journal article" date="2019" name="Commun. Biol.">
        <title>The bagworm genome reveals a unique fibroin gene that provides high tensile strength.</title>
        <authorList>
            <person name="Kono N."/>
            <person name="Nakamura H."/>
            <person name="Ohtoshi R."/>
            <person name="Tomita M."/>
            <person name="Numata K."/>
            <person name="Arakawa K."/>
        </authorList>
    </citation>
    <scope>NUCLEOTIDE SEQUENCE [LARGE SCALE GENOMIC DNA]</scope>
</reference>
<dbReference type="EMBL" id="BGZK01000343">
    <property type="protein sequence ID" value="GBP38030.1"/>
    <property type="molecule type" value="Genomic_DNA"/>
</dbReference>